<organism evidence="1 3">
    <name type="scientific">Brochothrix thermosphacta</name>
    <name type="common">Microbacterium thermosphactum</name>
    <dbReference type="NCBI Taxonomy" id="2756"/>
    <lineage>
        <taxon>Bacteria</taxon>
        <taxon>Bacillati</taxon>
        <taxon>Bacillota</taxon>
        <taxon>Bacilli</taxon>
        <taxon>Bacillales</taxon>
        <taxon>Listeriaceae</taxon>
        <taxon>Brochothrix</taxon>
    </lineage>
</organism>
<keyword evidence="1" id="KW-0378">Hydrolase</keyword>
<dbReference type="AlphaFoldDB" id="A0A291KEW8"/>
<dbReference type="InterPro" id="IPR000150">
    <property type="entry name" value="Cof"/>
</dbReference>
<dbReference type="Proteomes" id="UP000243591">
    <property type="component" value="Chromosome"/>
</dbReference>
<dbReference type="PANTHER" id="PTHR10000:SF8">
    <property type="entry name" value="HAD SUPERFAMILY HYDROLASE-LIKE, TYPE 3"/>
    <property type="match status" value="1"/>
</dbReference>
<dbReference type="InterPro" id="IPR023214">
    <property type="entry name" value="HAD_sf"/>
</dbReference>
<dbReference type="Gene3D" id="3.40.50.1000">
    <property type="entry name" value="HAD superfamily/HAD-like"/>
    <property type="match status" value="1"/>
</dbReference>
<dbReference type="NCBIfam" id="TIGR01484">
    <property type="entry name" value="HAD-SF-IIB"/>
    <property type="match status" value="1"/>
</dbReference>
<dbReference type="OrthoDB" id="9790031at2"/>
<dbReference type="GO" id="GO:0000287">
    <property type="term" value="F:magnesium ion binding"/>
    <property type="evidence" value="ECO:0007669"/>
    <property type="project" value="TreeGrafter"/>
</dbReference>
<dbReference type="NCBIfam" id="TIGR00099">
    <property type="entry name" value="Cof-subfamily"/>
    <property type="match status" value="1"/>
</dbReference>
<dbReference type="InterPro" id="IPR036412">
    <property type="entry name" value="HAD-like_sf"/>
</dbReference>
<dbReference type="SFLD" id="SFLDG01144">
    <property type="entry name" value="C2.B.4:_PGP_Like"/>
    <property type="match status" value="1"/>
</dbReference>
<evidence type="ECO:0000313" key="3">
    <source>
        <dbReference type="Proteomes" id="UP000243591"/>
    </source>
</evidence>
<dbReference type="Gene3D" id="3.30.1240.10">
    <property type="match status" value="1"/>
</dbReference>
<dbReference type="RefSeq" id="WP_080712928.1">
    <property type="nucleotide sequence ID" value="NZ_CBCPHX010000007.1"/>
</dbReference>
<reference evidence="1 3" key="1">
    <citation type="submission" date="2017-09" db="EMBL/GenBank/DDBJ databases">
        <title>Complete Genome Sequences of Two Strains of the Meat Spoilage Bacterium Brochothrix thermosphacta Isolated from Ground Chicken.</title>
        <authorList>
            <person name="Paoli G.C."/>
            <person name="Wijey C."/>
            <person name="Chen C.-Y."/>
            <person name="Nguyen L."/>
            <person name="Yan X."/>
            <person name="Irwin P.L."/>
        </authorList>
    </citation>
    <scope>NUCLEOTIDE SEQUENCE [LARGE SCALE GENOMIC DNA]</scope>
    <source>
        <strain evidence="1 3">BI</strain>
    </source>
</reference>
<dbReference type="PROSITE" id="PS01229">
    <property type="entry name" value="COF_2"/>
    <property type="match status" value="1"/>
</dbReference>
<reference evidence="4" key="2">
    <citation type="submission" date="2018-04" db="EMBL/GenBank/DDBJ databases">
        <authorList>
            <person name="Illikoud N."/>
        </authorList>
    </citation>
    <scope>NUCLEOTIDE SEQUENCE [LARGE SCALE GENOMIC DNA]</scope>
</reference>
<dbReference type="SFLD" id="SFLDG01140">
    <property type="entry name" value="C2.B:_Phosphomannomutase_and_P"/>
    <property type="match status" value="1"/>
</dbReference>
<sequence>MYKIIALDLDETLLNNEGQLSQVNREVLIEAQLAGNTVVLASGRPFDGMTKLAKELQLEQHNGYISAYNGGYVYNCETKEAIFANTIPVELAQEMTKEAITRDIDILTYSEGTILTRRPNEWATYEGGLVDMPVFEKEDMVEAINHPVNKMMFLAASEDLDVVEPLIKAVFADRLQVVRSKPFFLECTMKGITKGASLDVLAKSLGYTAENVIACGDSNNDESMIKYAGLGVAMANANDNIKNLASYEAPSNADDGVAAVVRKFMLKP</sequence>
<dbReference type="GO" id="GO:0005829">
    <property type="term" value="C:cytosol"/>
    <property type="evidence" value="ECO:0007669"/>
    <property type="project" value="TreeGrafter"/>
</dbReference>
<dbReference type="EMBL" id="OUNC01000034">
    <property type="protein sequence ID" value="SPP29110.1"/>
    <property type="molecule type" value="Genomic_DNA"/>
</dbReference>
<dbReference type="InterPro" id="IPR006379">
    <property type="entry name" value="HAD-SF_hydro_IIB"/>
</dbReference>
<dbReference type="STRING" id="2756.BFR44_07810"/>
<dbReference type="EMBL" id="CP023483">
    <property type="protein sequence ID" value="ATF25621.1"/>
    <property type="molecule type" value="Genomic_DNA"/>
</dbReference>
<reference evidence="2" key="3">
    <citation type="submission" date="2018-04" db="EMBL/GenBank/DDBJ databases">
        <authorList>
            <person name="Go L.Y."/>
            <person name="Mitchell J.A."/>
        </authorList>
    </citation>
    <scope>NUCLEOTIDE SEQUENCE</scope>
    <source>
        <strain evidence="2">BSAS1 3</strain>
    </source>
</reference>
<evidence type="ECO:0000313" key="1">
    <source>
        <dbReference type="EMBL" id="ATF25621.1"/>
    </source>
</evidence>
<dbReference type="Proteomes" id="UP000270190">
    <property type="component" value="Unassembled WGS sequence"/>
</dbReference>
<dbReference type="SFLD" id="SFLDS00003">
    <property type="entry name" value="Haloacid_Dehalogenase"/>
    <property type="match status" value="1"/>
</dbReference>
<evidence type="ECO:0000313" key="4">
    <source>
        <dbReference type="Proteomes" id="UP000270190"/>
    </source>
</evidence>
<proteinExistence type="predicted"/>
<name>A0A291KEW8_BROTH</name>
<dbReference type="Pfam" id="PF08282">
    <property type="entry name" value="Hydrolase_3"/>
    <property type="match status" value="1"/>
</dbReference>
<dbReference type="SUPFAM" id="SSF56784">
    <property type="entry name" value="HAD-like"/>
    <property type="match status" value="1"/>
</dbReference>
<protein>
    <submittedName>
        <fullName evidence="1">Cof-type HAD-IIB family hydrolase</fullName>
    </submittedName>
    <submittedName>
        <fullName evidence="2">Putative hydrolases of the HAD superfamily</fullName>
    </submittedName>
</protein>
<gene>
    <name evidence="2" type="ORF">BTBSAS_40133</name>
    <name evidence="1" type="ORF">CNY62_04010</name>
</gene>
<evidence type="ECO:0000313" key="2">
    <source>
        <dbReference type="EMBL" id="SPP29110.1"/>
    </source>
</evidence>
<dbReference type="PANTHER" id="PTHR10000">
    <property type="entry name" value="PHOSPHOSERINE PHOSPHATASE"/>
    <property type="match status" value="1"/>
</dbReference>
<dbReference type="GeneID" id="66537783"/>
<accession>A0A291KEW8</accession>
<keyword evidence="3" id="KW-1185">Reference proteome</keyword>
<dbReference type="CDD" id="cd07516">
    <property type="entry name" value="HAD_Pase"/>
    <property type="match status" value="1"/>
</dbReference>
<dbReference type="GO" id="GO:0016791">
    <property type="term" value="F:phosphatase activity"/>
    <property type="evidence" value="ECO:0007669"/>
    <property type="project" value="UniProtKB-ARBA"/>
</dbReference>
<dbReference type="KEGG" id="bths:CNY62_04010"/>